<dbReference type="InterPro" id="IPR049401">
    <property type="entry name" value="DZF_dom_N"/>
</dbReference>
<evidence type="ECO:0000313" key="3">
    <source>
        <dbReference type="Ensembl" id="ENSHHUP00000012385.1"/>
    </source>
</evidence>
<dbReference type="AlphaFoldDB" id="A0A4W5KPR6"/>
<evidence type="ECO:0000256" key="1">
    <source>
        <dbReference type="SAM" id="MobiDB-lite"/>
    </source>
</evidence>
<organism evidence="3 4">
    <name type="scientific">Hucho hucho</name>
    <name type="common">huchen</name>
    <dbReference type="NCBI Taxonomy" id="62062"/>
    <lineage>
        <taxon>Eukaryota</taxon>
        <taxon>Metazoa</taxon>
        <taxon>Chordata</taxon>
        <taxon>Craniata</taxon>
        <taxon>Vertebrata</taxon>
        <taxon>Euteleostomi</taxon>
        <taxon>Actinopterygii</taxon>
        <taxon>Neopterygii</taxon>
        <taxon>Teleostei</taxon>
        <taxon>Protacanthopterygii</taxon>
        <taxon>Salmoniformes</taxon>
        <taxon>Salmonidae</taxon>
        <taxon>Salmoninae</taxon>
        <taxon>Hucho</taxon>
    </lineage>
</organism>
<dbReference type="GO" id="GO:0003727">
    <property type="term" value="F:single-stranded RNA binding"/>
    <property type="evidence" value="ECO:0007669"/>
    <property type="project" value="TreeGrafter"/>
</dbReference>
<dbReference type="GO" id="GO:0003725">
    <property type="term" value="F:double-stranded RNA binding"/>
    <property type="evidence" value="ECO:0007669"/>
    <property type="project" value="TreeGrafter"/>
</dbReference>
<feature type="region of interest" description="Disordered" evidence="1">
    <location>
        <begin position="53"/>
        <end position="94"/>
    </location>
</feature>
<dbReference type="Ensembl" id="ENSHHUT00000012773.1">
    <property type="protein sequence ID" value="ENSHHUP00000012385.1"/>
    <property type="gene ID" value="ENSHHUG00000007575.1"/>
</dbReference>
<evidence type="ECO:0000313" key="4">
    <source>
        <dbReference type="Proteomes" id="UP000314982"/>
    </source>
</evidence>
<keyword evidence="4" id="KW-1185">Reference proteome</keyword>
<reference evidence="3" key="3">
    <citation type="submission" date="2025-09" db="UniProtKB">
        <authorList>
            <consortium name="Ensembl"/>
        </authorList>
    </citation>
    <scope>IDENTIFICATION</scope>
</reference>
<dbReference type="STRING" id="62062.ENSHHUP00000012385"/>
<feature type="compositionally biased region" description="Polar residues" evidence="1">
    <location>
        <begin position="73"/>
        <end position="82"/>
    </location>
</feature>
<feature type="region of interest" description="Disordered" evidence="1">
    <location>
        <begin position="1"/>
        <end position="20"/>
    </location>
</feature>
<dbReference type="GO" id="GO:0071011">
    <property type="term" value="C:precatalytic spliceosome"/>
    <property type="evidence" value="ECO:0007669"/>
    <property type="project" value="TreeGrafter"/>
</dbReference>
<sequence>QRSFRSFGNDDRHVMAKHSSIYPSSSELEAVQTLVSTVEGALKHVSDWIDQSNSQTDAATGQTDDQSDAAVGQPNSTDSSWRCSVWRDEDRPGG</sequence>
<accession>A0A4W5KPR6</accession>
<dbReference type="Gene3D" id="3.30.460.10">
    <property type="entry name" value="Beta Polymerase, domain 2"/>
    <property type="match status" value="1"/>
</dbReference>
<reference evidence="3" key="2">
    <citation type="submission" date="2025-08" db="UniProtKB">
        <authorList>
            <consortium name="Ensembl"/>
        </authorList>
    </citation>
    <scope>IDENTIFICATION</scope>
</reference>
<protein>
    <recommendedName>
        <fullName evidence="2">DZF domain-containing protein</fullName>
    </recommendedName>
</protein>
<dbReference type="PANTHER" id="PTHR45762:SF1">
    <property type="entry name" value="SPERMATID PERINUCLEAR RNA-BINDING PROTEIN"/>
    <property type="match status" value="1"/>
</dbReference>
<dbReference type="PROSITE" id="PS51703">
    <property type="entry name" value="DZF"/>
    <property type="match status" value="1"/>
</dbReference>
<proteinExistence type="predicted"/>
<dbReference type="PANTHER" id="PTHR45762">
    <property type="entry name" value="ZINC FINGER RNA-BINDING PROTEIN"/>
    <property type="match status" value="1"/>
</dbReference>
<feature type="compositionally biased region" description="Basic and acidic residues" evidence="1">
    <location>
        <begin position="85"/>
        <end position="94"/>
    </location>
</feature>
<dbReference type="InterPro" id="IPR043519">
    <property type="entry name" value="NT_sf"/>
</dbReference>
<dbReference type="GeneTree" id="ENSGT00940000167684"/>
<feature type="domain" description="DZF" evidence="2">
    <location>
        <begin position="5"/>
        <end position="94"/>
    </location>
</feature>
<name>A0A4W5KPR6_9TELE</name>
<dbReference type="InterPro" id="IPR006561">
    <property type="entry name" value="DZF_dom"/>
</dbReference>
<dbReference type="Pfam" id="PF07528">
    <property type="entry name" value="DZF_N"/>
    <property type="match status" value="1"/>
</dbReference>
<feature type="compositionally biased region" description="Polar residues" evidence="1">
    <location>
        <begin position="53"/>
        <end position="64"/>
    </location>
</feature>
<dbReference type="Proteomes" id="UP000314982">
    <property type="component" value="Unassembled WGS sequence"/>
</dbReference>
<reference evidence="4" key="1">
    <citation type="submission" date="2018-06" db="EMBL/GenBank/DDBJ databases">
        <title>Genome assembly of Danube salmon.</title>
        <authorList>
            <person name="Macqueen D.J."/>
            <person name="Gundappa M.K."/>
        </authorList>
    </citation>
    <scope>NUCLEOTIDE SEQUENCE [LARGE SCALE GENOMIC DNA]</scope>
</reference>
<evidence type="ECO:0000259" key="2">
    <source>
        <dbReference type="PROSITE" id="PS51703"/>
    </source>
</evidence>